<gene>
    <name evidence="1" type="ORF">ACFPMG_02055</name>
</gene>
<keyword evidence="2" id="KW-1185">Reference proteome</keyword>
<protein>
    <submittedName>
        <fullName evidence="1">Uncharacterized protein</fullName>
    </submittedName>
</protein>
<dbReference type="Proteomes" id="UP001596166">
    <property type="component" value="Unassembled WGS sequence"/>
</dbReference>
<comment type="caution">
    <text evidence="1">The sequence shown here is derived from an EMBL/GenBank/DDBJ whole genome shotgun (WGS) entry which is preliminary data.</text>
</comment>
<evidence type="ECO:0000313" key="2">
    <source>
        <dbReference type="Proteomes" id="UP001596166"/>
    </source>
</evidence>
<evidence type="ECO:0000313" key="1">
    <source>
        <dbReference type="EMBL" id="MFC5353782.1"/>
    </source>
</evidence>
<dbReference type="EMBL" id="JBHSLC010000004">
    <property type="protein sequence ID" value="MFC5353782.1"/>
    <property type="molecule type" value="Genomic_DNA"/>
</dbReference>
<proteinExistence type="predicted"/>
<reference evidence="2" key="1">
    <citation type="journal article" date="2019" name="Int. J. Syst. Evol. Microbiol.">
        <title>The Global Catalogue of Microorganisms (GCM) 10K type strain sequencing project: providing services to taxonomists for standard genome sequencing and annotation.</title>
        <authorList>
            <consortium name="The Broad Institute Genomics Platform"/>
            <consortium name="The Broad Institute Genome Sequencing Center for Infectious Disease"/>
            <person name="Wu L."/>
            <person name="Ma J."/>
        </authorList>
    </citation>
    <scope>NUCLEOTIDE SEQUENCE [LARGE SCALE GENOMIC DNA]</scope>
    <source>
        <strain evidence="2">CCUG 58760</strain>
    </source>
</reference>
<dbReference type="RefSeq" id="WP_376993586.1">
    <property type="nucleotide sequence ID" value="NZ_JBHSLC010000004.1"/>
</dbReference>
<name>A0ABW0FYG5_9PROT</name>
<accession>A0ABW0FYG5</accession>
<sequence length="76" mass="8346">MNRREFRNAVTNRRIIIETGIVIGRTGARLVAVELVEATYCWLWTVRSLPDGAVLRNGCAGSESTARRVATEGGVQ</sequence>
<organism evidence="1 2">
    <name type="scientific">Azospirillum himalayense</name>
    <dbReference type="NCBI Taxonomy" id="654847"/>
    <lineage>
        <taxon>Bacteria</taxon>
        <taxon>Pseudomonadati</taxon>
        <taxon>Pseudomonadota</taxon>
        <taxon>Alphaproteobacteria</taxon>
        <taxon>Rhodospirillales</taxon>
        <taxon>Azospirillaceae</taxon>
        <taxon>Azospirillum</taxon>
    </lineage>
</organism>